<evidence type="ECO:0000313" key="5">
    <source>
        <dbReference type="Proteomes" id="UP000352698"/>
    </source>
</evidence>
<keyword evidence="1" id="KW-0472">Membrane</keyword>
<gene>
    <name evidence="2" type="ORF">EB03_00783</name>
    <name evidence="3" type="ORF">NCTC12204_01436</name>
</gene>
<proteinExistence type="predicted"/>
<keyword evidence="1" id="KW-1133">Transmembrane helix</keyword>
<organism evidence="3 5">
    <name type="scientific">Enterococcus hirae</name>
    <dbReference type="NCBI Taxonomy" id="1354"/>
    <lineage>
        <taxon>Bacteria</taxon>
        <taxon>Bacillati</taxon>
        <taxon>Bacillota</taxon>
        <taxon>Bacilli</taxon>
        <taxon>Lactobacillales</taxon>
        <taxon>Enterococcaceae</taxon>
        <taxon>Enterococcus</taxon>
    </lineage>
</organism>
<dbReference type="EMBL" id="CABEEP010000001">
    <property type="protein sequence ID" value="VTQ64127.1"/>
    <property type="molecule type" value="Genomic_DNA"/>
</dbReference>
<name>A0A1V8XEG8_ENTHR</name>
<feature type="transmembrane region" description="Helical" evidence="1">
    <location>
        <begin position="148"/>
        <end position="170"/>
    </location>
</feature>
<dbReference type="RefSeq" id="WP_010737592.1">
    <property type="nucleotide sequence ID" value="NZ_AP027299.1"/>
</dbReference>
<evidence type="ECO:0000313" key="2">
    <source>
        <dbReference type="EMBL" id="RBT69735.1"/>
    </source>
</evidence>
<reference evidence="2 4" key="1">
    <citation type="submission" date="2015-06" db="EMBL/GenBank/DDBJ databases">
        <title>The Genome Sequence of Enterococcus hirae 88EA1.</title>
        <authorList>
            <consortium name="The Broad Institute Genomics Platform"/>
            <consortium name="The Broad Institute Genome Sequencing Center for Infectious Disease"/>
            <person name="Earl A.M."/>
            <person name="Van Tyne D."/>
            <person name="Lebreton F."/>
            <person name="Saavedra J.T."/>
            <person name="Gilmore M.S."/>
            <person name="Manson McGuire A."/>
            <person name="Clock S."/>
            <person name="Crupain M."/>
            <person name="Rangan U."/>
            <person name="Young S."/>
            <person name="Abouelleil A."/>
            <person name="Cao P."/>
            <person name="Chapman S.B."/>
            <person name="Griggs A."/>
            <person name="Priest M."/>
            <person name="Shea T."/>
            <person name="Wortman J."/>
            <person name="Nusbaum C."/>
            <person name="Birren B."/>
        </authorList>
    </citation>
    <scope>NUCLEOTIDE SEQUENCE [LARGE SCALE GENOMIC DNA]</scope>
    <source>
        <strain evidence="2 4">88EA1</strain>
    </source>
</reference>
<evidence type="ECO:0000256" key="1">
    <source>
        <dbReference type="SAM" id="Phobius"/>
    </source>
</evidence>
<evidence type="ECO:0000313" key="4">
    <source>
        <dbReference type="Proteomes" id="UP000253498"/>
    </source>
</evidence>
<dbReference type="Gene3D" id="1.10.1760.20">
    <property type="match status" value="1"/>
</dbReference>
<dbReference type="Proteomes" id="UP000352698">
    <property type="component" value="Unassembled WGS sequence"/>
</dbReference>
<dbReference type="NCBIfam" id="NF045596">
    <property type="entry name" value="ECF_S_CD3073"/>
    <property type="match status" value="1"/>
</dbReference>
<evidence type="ECO:0000313" key="3">
    <source>
        <dbReference type="EMBL" id="VTQ64127.1"/>
    </source>
</evidence>
<dbReference type="EMBL" id="LESJ01000003">
    <property type="protein sequence ID" value="RBT69735.1"/>
    <property type="molecule type" value="Genomic_DNA"/>
</dbReference>
<dbReference type="AlphaFoldDB" id="A0A1V8XEG8"/>
<sequence length="180" mass="19191">MNNKMKILTLCAMAVVLNVVLGEAVSLMKIPLLFLDTMGTIYISTNFGMSYGVMTGIATNLLMGIISGPLAVPFVFVNIVVAIICSLLAKNGFSYKKALIAGGLLAVVCPMIGAPIRLALFGGFTGSGTDILIFAFKASGKEMITATYWATVAGNIVDKMLSCLLVAWFMKRLPQRILVK</sequence>
<accession>A0A1V8XEG8</accession>
<comment type="caution">
    <text evidence="3">The sequence shown here is derived from an EMBL/GenBank/DDBJ whole genome shotgun (WGS) entry which is preliminary data.</text>
</comment>
<keyword evidence="1" id="KW-0812">Transmembrane</keyword>
<protein>
    <submittedName>
        <fullName evidence="3">Integral membrane protein</fullName>
    </submittedName>
</protein>
<dbReference type="Proteomes" id="UP000253498">
    <property type="component" value="Unassembled WGS sequence"/>
</dbReference>
<feature type="transmembrane region" description="Helical" evidence="1">
    <location>
        <begin position="95"/>
        <end position="113"/>
    </location>
</feature>
<reference evidence="3 5" key="2">
    <citation type="submission" date="2019-05" db="EMBL/GenBank/DDBJ databases">
        <authorList>
            <consortium name="Pathogen Informatics"/>
        </authorList>
    </citation>
    <scope>NUCLEOTIDE SEQUENCE [LARGE SCALE GENOMIC DNA]</scope>
    <source>
        <strain evidence="3 5">NCTC12204</strain>
    </source>
</reference>
<dbReference type="STRING" id="1354.A6P53_06355"/>